<dbReference type="EMBL" id="JTDY01001172">
    <property type="protein sequence ID" value="KOB74664.1"/>
    <property type="molecule type" value="Genomic_DNA"/>
</dbReference>
<evidence type="ECO:0000256" key="8">
    <source>
        <dbReference type="ARBA" id="ARBA00022553"/>
    </source>
</evidence>
<keyword evidence="11" id="KW-0539">Nucleus</keyword>
<evidence type="ECO:0000256" key="7">
    <source>
        <dbReference type="ARBA" id="ARBA00022490"/>
    </source>
</evidence>
<comment type="function">
    <text evidence="15">ESCRT-III-like protein involved in cytokinesis, nuclear envelope reassembly and endosomal tubulation. Is required for efficient abscission during cytokinesis. Involved in recruiting VPS4A and/or VPS4B to the midbody of dividing cells. During late anaphase, involved in nuclear envelope reassembly and mitotic spindle disassembly together with the ESCRT-III complex: IST1 acts by mediating the recruitment of SPAST to the nuclear membrane, leading to microtubule severing. Recruited to the reforming nuclear envelope (NE) during anaphase by LEMD2. Regulates early endosomal tubulation together with the ESCRT-III complex by mediating the recruitment of SPAST.</text>
</comment>
<keyword evidence="9" id="KW-0132">Cell division</keyword>
<evidence type="ECO:0000256" key="11">
    <source>
        <dbReference type="ARBA" id="ARBA00023242"/>
    </source>
</evidence>
<evidence type="ECO:0000256" key="18">
    <source>
        <dbReference type="SAM" id="MobiDB-lite"/>
    </source>
</evidence>
<keyword evidence="20" id="KW-1185">Reference proteome</keyword>
<comment type="subcellular location">
    <subcellularLocation>
        <location evidence="3">Cytoplasm</location>
        <location evidence="3">Cytoskeleton</location>
        <location evidence="3">Microtubule organizing center</location>
        <location evidence="3">Centrosome</location>
    </subcellularLocation>
    <subcellularLocation>
        <location evidence="4">Cytoplasmic vesicle</location>
    </subcellularLocation>
    <subcellularLocation>
        <location evidence="1">Midbody</location>
    </subcellularLocation>
    <subcellularLocation>
        <location evidence="2">Nucleus envelope</location>
    </subcellularLocation>
</comment>
<evidence type="ECO:0000256" key="14">
    <source>
        <dbReference type="ARBA" id="ARBA00032374"/>
    </source>
</evidence>
<sequence length="374" mass="40538">MFSTNPNYTKLKTHLRLAINRLKLLEKKKTELTQKARKEIAEYIAAGKSERAKIRVEHIIREDYMVEAMEIVEMYCDLILARFGLVTQMKELDEGLGEAISSLIWVAPRMHTDIQELKVISDLLTAKYGKLYAEMCRTENVNTVSEKLRHKLSVQSPPKILVERYLIEIAKNYNSPSGGKAGGFIANPNYGGTPPGNYEGGTPPGNYGGGTPQGNYGAPIHPGSYGGGQGYGGPSQGGYKLPPGVDSKALSDSFLQDEMGNLPPAYDSIHHDMPSLPPAPSVSNPHGPAPYGSTPHGPTPQPRSRPAPTGHFPELPELPSVPSDLILPSVPNSSTSVPGGDTPNSAGTPRGLSASDEIDFEDLNRRFEELKKKK</sequence>
<comment type="caution">
    <text evidence="19">The sequence shown here is derived from an EMBL/GenBank/DDBJ whole genome shotgun (WGS) entry which is preliminary data.</text>
</comment>
<proteinExistence type="inferred from homology"/>
<dbReference type="GO" id="GO:0005635">
    <property type="term" value="C:nuclear envelope"/>
    <property type="evidence" value="ECO:0007669"/>
    <property type="project" value="UniProtKB-SubCell"/>
</dbReference>
<comment type="subunit">
    <text evidence="16">Interacts with CHMP1A, CHMP1B, VPS4A and VTA1. Interacts with SPAST, STAMBP, and USP8. May interact with VPS37B. May associate with the ESCRT-I complex. Interacts with MITD1, in competition with VSP4. Interacts with SPART (via MIT domain); leading to the recruitment of SPART to midbodies. Interacts with SPAST.</text>
</comment>
<keyword evidence="13" id="KW-0968">Cytoplasmic vesicle</keyword>
<dbReference type="GO" id="GO:0030496">
    <property type="term" value="C:midbody"/>
    <property type="evidence" value="ECO:0007669"/>
    <property type="project" value="UniProtKB-SubCell"/>
</dbReference>
<evidence type="ECO:0000256" key="15">
    <source>
        <dbReference type="ARBA" id="ARBA00046124"/>
    </source>
</evidence>
<dbReference type="InterPro" id="IPR005061">
    <property type="entry name" value="Ist1"/>
</dbReference>
<keyword evidence="12" id="KW-0131">Cell cycle</keyword>
<dbReference type="Pfam" id="PF03398">
    <property type="entry name" value="Ist1"/>
    <property type="match status" value="1"/>
</dbReference>
<keyword evidence="7" id="KW-0963">Cytoplasm</keyword>
<evidence type="ECO:0000256" key="17">
    <source>
        <dbReference type="SAM" id="Coils"/>
    </source>
</evidence>
<dbReference type="AlphaFoldDB" id="A0A0L7LH30"/>
<evidence type="ECO:0000313" key="20">
    <source>
        <dbReference type="Proteomes" id="UP000037510"/>
    </source>
</evidence>
<evidence type="ECO:0000256" key="6">
    <source>
        <dbReference type="ARBA" id="ARBA00014513"/>
    </source>
</evidence>
<dbReference type="FunFam" id="1.20.1260.60:FF:000001">
    <property type="entry name" value="IST1 homolog isoform X1"/>
    <property type="match status" value="1"/>
</dbReference>
<dbReference type="PANTHER" id="PTHR12161">
    <property type="entry name" value="IST1 FAMILY MEMBER"/>
    <property type="match status" value="1"/>
</dbReference>
<gene>
    <name evidence="19" type="ORF">OBRU01_08799</name>
</gene>
<evidence type="ECO:0000256" key="9">
    <source>
        <dbReference type="ARBA" id="ARBA00022618"/>
    </source>
</evidence>
<evidence type="ECO:0000256" key="1">
    <source>
        <dbReference type="ARBA" id="ARBA00004214"/>
    </source>
</evidence>
<evidence type="ECO:0000256" key="5">
    <source>
        <dbReference type="ARBA" id="ARBA00005536"/>
    </source>
</evidence>
<comment type="similarity">
    <text evidence="5">Belongs to the IST1 family.</text>
</comment>
<feature type="region of interest" description="Disordered" evidence="18">
    <location>
        <begin position="222"/>
        <end position="360"/>
    </location>
</feature>
<evidence type="ECO:0000256" key="10">
    <source>
        <dbReference type="ARBA" id="ARBA00023212"/>
    </source>
</evidence>
<dbReference type="PANTHER" id="PTHR12161:SF5">
    <property type="entry name" value="IST1 HOMOLOG"/>
    <property type="match status" value="1"/>
</dbReference>
<keyword evidence="8" id="KW-0597">Phosphoprotein</keyword>
<protein>
    <recommendedName>
        <fullName evidence="6">IST1 homolog</fullName>
    </recommendedName>
    <alternativeName>
        <fullName evidence="14">Charged multivesicular body protein 8</fullName>
    </alternativeName>
</protein>
<evidence type="ECO:0000256" key="3">
    <source>
        <dbReference type="ARBA" id="ARBA00004300"/>
    </source>
</evidence>
<dbReference type="GO" id="GO:0015031">
    <property type="term" value="P:protein transport"/>
    <property type="evidence" value="ECO:0007669"/>
    <property type="project" value="InterPro"/>
</dbReference>
<dbReference type="GO" id="GO:0031410">
    <property type="term" value="C:cytoplasmic vesicle"/>
    <property type="evidence" value="ECO:0007669"/>
    <property type="project" value="UniProtKB-SubCell"/>
</dbReference>
<dbReference type="InterPro" id="IPR042277">
    <property type="entry name" value="IST1-like"/>
</dbReference>
<dbReference type="GO" id="GO:0005813">
    <property type="term" value="C:centrosome"/>
    <property type="evidence" value="ECO:0007669"/>
    <property type="project" value="UniProtKB-SubCell"/>
</dbReference>
<evidence type="ECO:0000256" key="13">
    <source>
        <dbReference type="ARBA" id="ARBA00023329"/>
    </source>
</evidence>
<evidence type="ECO:0000313" key="19">
    <source>
        <dbReference type="EMBL" id="KOB74664.1"/>
    </source>
</evidence>
<evidence type="ECO:0000256" key="2">
    <source>
        <dbReference type="ARBA" id="ARBA00004259"/>
    </source>
</evidence>
<evidence type="ECO:0000256" key="12">
    <source>
        <dbReference type="ARBA" id="ARBA00023306"/>
    </source>
</evidence>
<feature type="compositionally biased region" description="Gly residues" evidence="18">
    <location>
        <begin position="224"/>
        <end position="236"/>
    </location>
</feature>
<name>A0A0L7LH30_OPEBR</name>
<accession>A0A0L7LH30</accession>
<keyword evidence="17" id="KW-0175">Coiled coil</keyword>
<evidence type="ECO:0000256" key="4">
    <source>
        <dbReference type="ARBA" id="ARBA00004541"/>
    </source>
</evidence>
<dbReference type="Proteomes" id="UP000037510">
    <property type="component" value="Unassembled WGS sequence"/>
</dbReference>
<dbReference type="GO" id="GO:0051301">
    <property type="term" value="P:cell division"/>
    <property type="evidence" value="ECO:0007669"/>
    <property type="project" value="UniProtKB-KW"/>
</dbReference>
<feature type="coiled-coil region" evidence="17">
    <location>
        <begin position="15"/>
        <end position="42"/>
    </location>
</feature>
<dbReference type="Gene3D" id="1.20.1260.60">
    <property type="entry name" value="Vacuolar protein sorting-associated protein Ist1"/>
    <property type="match status" value="1"/>
</dbReference>
<feature type="compositionally biased region" description="Polar residues" evidence="18">
    <location>
        <begin position="330"/>
        <end position="347"/>
    </location>
</feature>
<dbReference type="STRING" id="104452.A0A0L7LH30"/>
<reference evidence="19 20" key="1">
    <citation type="journal article" date="2015" name="Genome Biol. Evol.">
        <title>The genome of winter moth (Operophtera brumata) provides a genomic perspective on sexual dimorphism and phenology.</title>
        <authorList>
            <person name="Derks M.F."/>
            <person name="Smit S."/>
            <person name="Salis L."/>
            <person name="Schijlen E."/>
            <person name="Bossers A."/>
            <person name="Mateman C."/>
            <person name="Pijl A.S."/>
            <person name="de Ridder D."/>
            <person name="Groenen M.A."/>
            <person name="Visser M.E."/>
            <person name="Megens H.J."/>
        </authorList>
    </citation>
    <scope>NUCLEOTIDE SEQUENCE [LARGE SCALE GENOMIC DNA]</scope>
    <source>
        <strain evidence="19">WM2013NL</strain>
        <tissue evidence="19">Head and thorax</tissue>
    </source>
</reference>
<keyword evidence="10" id="KW-0206">Cytoskeleton</keyword>
<evidence type="ECO:0000256" key="16">
    <source>
        <dbReference type="ARBA" id="ARBA00046920"/>
    </source>
</evidence>
<organism evidence="19 20">
    <name type="scientific">Operophtera brumata</name>
    <name type="common">Winter moth</name>
    <name type="synonym">Phalaena brumata</name>
    <dbReference type="NCBI Taxonomy" id="104452"/>
    <lineage>
        <taxon>Eukaryota</taxon>
        <taxon>Metazoa</taxon>
        <taxon>Ecdysozoa</taxon>
        <taxon>Arthropoda</taxon>
        <taxon>Hexapoda</taxon>
        <taxon>Insecta</taxon>
        <taxon>Pterygota</taxon>
        <taxon>Neoptera</taxon>
        <taxon>Endopterygota</taxon>
        <taxon>Lepidoptera</taxon>
        <taxon>Glossata</taxon>
        <taxon>Ditrysia</taxon>
        <taxon>Geometroidea</taxon>
        <taxon>Geometridae</taxon>
        <taxon>Larentiinae</taxon>
        <taxon>Operophtera</taxon>
    </lineage>
</organism>